<evidence type="ECO:0000313" key="2">
    <source>
        <dbReference type="Proteomes" id="UP001054837"/>
    </source>
</evidence>
<reference evidence="1 2" key="1">
    <citation type="submission" date="2021-06" db="EMBL/GenBank/DDBJ databases">
        <title>Caerostris darwini draft genome.</title>
        <authorList>
            <person name="Kono N."/>
            <person name="Arakawa K."/>
        </authorList>
    </citation>
    <scope>NUCLEOTIDE SEQUENCE [LARGE SCALE GENOMIC DNA]</scope>
</reference>
<proteinExistence type="predicted"/>
<keyword evidence="2" id="KW-1185">Reference proteome</keyword>
<accession>A0AAV4N473</accession>
<dbReference type="EMBL" id="BPLQ01001201">
    <property type="protein sequence ID" value="GIX79612.1"/>
    <property type="molecule type" value="Genomic_DNA"/>
</dbReference>
<protein>
    <submittedName>
        <fullName evidence="1">Uncharacterized protein</fullName>
    </submittedName>
</protein>
<dbReference type="Proteomes" id="UP001054837">
    <property type="component" value="Unassembled WGS sequence"/>
</dbReference>
<sequence>MEEASGCTENRKKPQFGTRYLNEPEKVFQHNAWDDVEWNEELKQSAEEKLKLNSQTLVPTEDQ</sequence>
<feature type="non-terminal residue" evidence="1">
    <location>
        <position position="63"/>
    </location>
</feature>
<dbReference type="AlphaFoldDB" id="A0AAV4N473"/>
<gene>
    <name evidence="1" type="ORF">CDAR_548241</name>
</gene>
<comment type="caution">
    <text evidence="1">The sequence shown here is derived from an EMBL/GenBank/DDBJ whole genome shotgun (WGS) entry which is preliminary data.</text>
</comment>
<evidence type="ECO:0000313" key="1">
    <source>
        <dbReference type="EMBL" id="GIX79612.1"/>
    </source>
</evidence>
<name>A0AAV4N473_9ARAC</name>
<organism evidence="1 2">
    <name type="scientific">Caerostris darwini</name>
    <dbReference type="NCBI Taxonomy" id="1538125"/>
    <lineage>
        <taxon>Eukaryota</taxon>
        <taxon>Metazoa</taxon>
        <taxon>Ecdysozoa</taxon>
        <taxon>Arthropoda</taxon>
        <taxon>Chelicerata</taxon>
        <taxon>Arachnida</taxon>
        <taxon>Araneae</taxon>
        <taxon>Araneomorphae</taxon>
        <taxon>Entelegynae</taxon>
        <taxon>Araneoidea</taxon>
        <taxon>Araneidae</taxon>
        <taxon>Caerostris</taxon>
    </lineage>
</organism>